<dbReference type="InterPro" id="IPR000483">
    <property type="entry name" value="Cys-rich_flank_reg_C"/>
</dbReference>
<dbReference type="SUPFAM" id="SSF48726">
    <property type="entry name" value="Immunoglobulin"/>
    <property type="match status" value="1"/>
</dbReference>
<keyword evidence="6" id="KW-0472">Membrane</keyword>
<keyword evidence="3" id="KW-0677">Repeat</keyword>
<feature type="domain" description="Ig-like" evidence="8">
    <location>
        <begin position="258"/>
        <end position="348"/>
    </location>
</feature>
<keyword evidence="2 7" id="KW-0732">Signal</keyword>
<dbReference type="EMBL" id="JBDJPC010000004">
    <property type="protein sequence ID" value="KAL1506749.1"/>
    <property type="molecule type" value="Genomic_DNA"/>
</dbReference>
<keyword evidence="6" id="KW-1133">Transmembrane helix</keyword>
<dbReference type="InterPro" id="IPR003598">
    <property type="entry name" value="Ig_sub2"/>
</dbReference>
<keyword evidence="6" id="KW-0812">Transmembrane</keyword>
<keyword evidence="4" id="KW-1015">Disulfide bond</keyword>
<keyword evidence="5" id="KW-0325">Glycoprotein</keyword>
<dbReference type="SMART" id="SM00369">
    <property type="entry name" value="LRR_TYP"/>
    <property type="match status" value="6"/>
</dbReference>
<dbReference type="InterPro" id="IPR007110">
    <property type="entry name" value="Ig-like_dom"/>
</dbReference>
<gene>
    <name evidence="9" type="ORF">ABEB36_006052</name>
</gene>
<dbReference type="PROSITE" id="PS50835">
    <property type="entry name" value="IG_LIKE"/>
    <property type="match status" value="1"/>
</dbReference>
<feature type="transmembrane region" description="Helical" evidence="6">
    <location>
        <begin position="367"/>
        <end position="393"/>
    </location>
</feature>
<dbReference type="SUPFAM" id="SSF52058">
    <property type="entry name" value="L domain-like"/>
    <property type="match status" value="1"/>
</dbReference>
<evidence type="ECO:0000256" key="6">
    <source>
        <dbReference type="SAM" id="Phobius"/>
    </source>
</evidence>
<evidence type="ECO:0000313" key="10">
    <source>
        <dbReference type="Proteomes" id="UP001566132"/>
    </source>
</evidence>
<evidence type="ECO:0000259" key="8">
    <source>
        <dbReference type="PROSITE" id="PS50835"/>
    </source>
</evidence>
<comment type="caution">
    <text evidence="9">The sequence shown here is derived from an EMBL/GenBank/DDBJ whole genome shotgun (WGS) entry which is preliminary data.</text>
</comment>
<dbReference type="AlphaFoldDB" id="A0ABD1F1K6"/>
<dbReference type="SMART" id="SM00409">
    <property type="entry name" value="IG"/>
    <property type="match status" value="1"/>
</dbReference>
<evidence type="ECO:0000256" key="1">
    <source>
        <dbReference type="ARBA" id="ARBA00022614"/>
    </source>
</evidence>
<evidence type="ECO:0000256" key="2">
    <source>
        <dbReference type="ARBA" id="ARBA00022729"/>
    </source>
</evidence>
<organism evidence="9 10">
    <name type="scientific">Hypothenemus hampei</name>
    <name type="common">Coffee berry borer</name>
    <dbReference type="NCBI Taxonomy" id="57062"/>
    <lineage>
        <taxon>Eukaryota</taxon>
        <taxon>Metazoa</taxon>
        <taxon>Ecdysozoa</taxon>
        <taxon>Arthropoda</taxon>
        <taxon>Hexapoda</taxon>
        <taxon>Insecta</taxon>
        <taxon>Pterygota</taxon>
        <taxon>Neoptera</taxon>
        <taxon>Endopterygota</taxon>
        <taxon>Coleoptera</taxon>
        <taxon>Polyphaga</taxon>
        <taxon>Cucujiformia</taxon>
        <taxon>Curculionidae</taxon>
        <taxon>Scolytinae</taxon>
        <taxon>Hypothenemus</taxon>
    </lineage>
</organism>
<dbReference type="Gene3D" id="3.80.10.10">
    <property type="entry name" value="Ribonuclease Inhibitor"/>
    <property type="match status" value="2"/>
</dbReference>
<dbReference type="InterPro" id="IPR001611">
    <property type="entry name" value="Leu-rich_rpt"/>
</dbReference>
<keyword evidence="1" id="KW-0433">Leucine-rich repeat</keyword>
<protein>
    <recommendedName>
        <fullName evidence="8">Ig-like domain-containing protein</fullName>
    </recommendedName>
</protein>
<dbReference type="InterPro" id="IPR003599">
    <property type="entry name" value="Ig_sub"/>
</dbReference>
<dbReference type="InterPro" id="IPR032675">
    <property type="entry name" value="LRR_dom_sf"/>
</dbReference>
<name>A0ABD1F1K6_HYPHA</name>
<feature type="signal peptide" evidence="7">
    <location>
        <begin position="1"/>
        <end position="16"/>
    </location>
</feature>
<dbReference type="InterPro" id="IPR036179">
    <property type="entry name" value="Ig-like_dom_sf"/>
</dbReference>
<evidence type="ECO:0000256" key="3">
    <source>
        <dbReference type="ARBA" id="ARBA00022737"/>
    </source>
</evidence>
<reference evidence="9 10" key="1">
    <citation type="submission" date="2024-05" db="EMBL/GenBank/DDBJ databases">
        <title>Genetic variation in Jamaican populations of the coffee berry borer (Hypothenemus hampei).</title>
        <authorList>
            <person name="Errbii M."/>
            <person name="Myrie A."/>
        </authorList>
    </citation>
    <scope>NUCLEOTIDE SEQUENCE [LARGE SCALE GENOMIC DNA]</scope>
    <source>
        <strain evidence="9">JA-Hopewell-2020-01-JO</strain>
        <tissue evidence="9">Whole body</tissue>
    </source>
</reference>
<dbReference type="InterPro" id="IPR013783">
    <property type="entry name" value="Ig-like_fold"/>
</dbReference>
<keyword evidence="10" id="KW-1185">Reference proteome</keyword>
<sequence>MAAVFLLMLTFTLAVAAKDWTDCPLPCHCRWISGKRTAFCRKQSLSEVPDFLDDGIQLLDLAENYLTHLPKEAFQSVGLINLQRIILSNSSIGEVHQDAFKDLIILVELDLSNNNLHRLHPQTFHGNERLRHLYLNGNPLRQLSQAQFPILPHLRNLELEGCQLKYIHKDAFVHLQALETVNLKNNLLKNLSDATFMSFAYLKTLMLQGNPWRCDCELRGFRNWFLSSKLDAVSPVCHEPEILAGQPWPDASEFACVPQVFAYPQQQVQAEAGGNISFGCHVIGDPEPKVSWLFEGHPINHTWLVIEAEEGVLDKWANITVYNVSEVDVGLYTCEARNILDVAEVNVSLVLPEVVTATTLSKNDSVVVWWCLIVIGIVTILSTVITVFAVCCARKRRTHRGRNMQESVSFTDQEKKLLDLSVATTDRGTGSSEAIGPEIDMMEPPVHITIEREPLPMVVFPPPPEFSTSTLPADVPTYWIYRIDRNLFTMAWRQSLGGRSQFPITTTWVHESPQEVVPRCRYQMPQHPQLQ</sequence>
<dbReference type="GO" id="GO:0071944">
    <property type="term" value="C:cell periphery"/>
    <property type="evidence" value="ECO:0007669"/>
    <property type="project" value="UniProtKB-ARBA"/>
</dbReference>
<dbReference type="SMART" id="SM00408">
    <property type="entry name" value="IGc2"/>
    <property type="match status" value="1"/>
</dbReference>
<feature type="chain" id="PRO_5044850882" description="Ig-like domain-containing protein" evidence="7">
    <location>
        <begin position="17"/>
        <end position="531"/>
    </location>
</feature>
<evidence type="ECO:0000313" key="9">
    <source>
        <dbReference type="EMBL" id="KAL1506749.1"/>
    </source>
</evidence>
<dbReference type="Pfam" id="PF07679">
    <property type="entry name" value="I-set"/>
    <property type="match status" value="1"/>
</dbReference>
<evidence type="ECO:0000256" key="7">
    <source>
        <dbReference type="SAM" id="SignalP"/>
    </source>
</evidence>
<dbReference type="Proteomes" id="UP001566132">
    <property type="component" value="Unassembled WGS sequence"/>
</dbReference>
<evidence type="ECO:0000256" key="4">
    <source>
        <dbReference type="ARBA" id="ARBA00023157"/>
    </source>
</evidence>
<proteinExistence type="predicted"/>
<dbReference type="FunFam" id="3.80.10.10:FF:000082">
    <property type="entry name" value="Leucine-rich repeat-containing 24"/>
    <property type="match status" value="1"/>
</dbReference>
<dbReference type="PANTHER" id="PTHR24366">
    <property type="entry name" value="IG(IMMUNOGLOBULIN) AND LRR(LEUCINE RICH REPEAT) DOMAINS"/>
    <property type="match status" value="1"/>
</dbReference>
<dbReference type="PANTHER" id="PTHR24366:SF87">
    <property type="entry name" value="KEKKON 6, ISOFORM B"/>
    <property type="match status" value="1"/>
</dbReference>
<dbReference type="Pfam" id="PF13855">
    <property type="entry name" value="LRR_8"/>
    <property type="match status" value="2"/>
</dbReference>
<dbReference type="Gene3D" id="2.60.40.10">
    <property type="entry name" value="Immunoglobulins"/>
    <property type="match status" value="1"/>
</dbReference>
<dbReference type="InterPro" id="IPR003591">
    <property type="entry name" value="Leu-rich_rpt_typical-subtyp"/>
</dbReference>
<accession>A0ABD1F1K6</accession>
<dbReference type="SMART" id="SM00082">
    <property type="entry name" value="LRRCT"/>
    <property type="match status" value="1"/>
</dbReference>
<dbReference type="InterPro" id="IPR013098">
    <property type="entry name" value="Ig_I-set"/>
</dbReference>
<evidence type="ECO:0000256" key="5">
    <source>
        <dbReference type="ARBA" id="ARBA00023180"/>
    </source>
</evidence>